<dbReference type="PROSITE" id="PS01162">
    <property type="entry name" value="QOR_ZETA_CRYSTAL"/>
    <property type="match status" value="1"/>
</dbReference>
<dbReference type="GO" id="GO:0003723">
    <property type="term" value="F:RNA binding"/>
    <property type="evidence" value="ECO:0007669"/>
    <property type="project" value="UniProtKB-KW"/>
</dbReference>
<dbReference type="InterPro" id="IPR036291">
    <property type="entry name" value="NAD(P)-bd_dom_sf"/>
</dbReference>
<protein>
    <submittedName>
        <fullName evidence="7">NADPH:quinone reductase</fullName>
    </submittedName>
</protein>
<dbReference type="Pfam" id="PF08240">
    <property type="entry name" value="ADH_N"/>
    <property type="match status" value="1"/>
</dbReference>
<evidence type="ECO:0000256" key="3">
    <source>
        <dbReference type="ARBA" id="ARBA00022490"/>
    </source>
</evidence>
<evidence type="ECO:0000256" key="4">
    <source>
        <dbReference type="ARBA" id="ARBA00022857"/>
    </source>
</evidence>
<dbReference type="SUPFAM" id="SSF50129">
    <property type="entry name" value="GroES-like"/>
    <property type="match status" value="1"/>
</dbReference>
<dbReference type="GO" id="GO:0016491">
    <property type="term" value="F:oxidoreductase activity"/>
    <property type="evidence" value="ECO:0007669"/>
    <property type="project" value="InterPro"/>
</dbReference>
<evidence type="ECO:0000256" key="1">
    <source>
        <dbReference type="ARBA" id="ARBA00004496"/>
    </source>
</evidence>
<accession>A0A1G6JYA6</accession>
<dbReference type="AlphaFoldDB" id="A0A1G6JYA6"/>
<reference evidence="7 8" key="1">
    <citation type="submission" date="2016-10" db="EMBL/GenBank/DDBJ databases">
        <authorList>
            <person name="de Groot N.N."/>
        </authorList>
    </citation>
    <scope>NUCLEOTIDE SEQUENCE [LARGE SCALE GENOMIC DNA]</scope>
    <source>
        <strain evidence="7 8">DSM 16619</strain>
    </source>
</reference>
<dbReference type="Pfam" id="PF13602">
    <property type="entry name" value="ADH_zinc_N_2"/>
    <property type="match status" value="1"/>
</dbReference>
<gene>
    <name evidence="7" type="ORF">SAMN05192589_101513</name>
</gene>
<evidence type="ECO:0000313" key="8">
    <source>
        <dbReference type="Proteomes" id="UP000198781"/>
    </source>
</evidence>
<evidence type="ECO:0000313" key="7">
    <source>
        <dbReference type="EMBL" id="SDC23707.1"/>
    </source>
</evidence>
<comment type="subunit">
    <text evidence="2">Homotetramer.</text>
</comment>
<dbReference type="CDD" id="cd05289">
    <property type="entry name" value="MDR_like_2"/>
    <property type="match status" value="1"/>
</dbReference>
<dbReference type="GO" id="GO:0005737">
    <property type="term" value="C:cytoplasm"/>
    <property type="evidence" value="ECO:0007669"/>
    <property type="project" value="UniProtKB-SubCell"/>
</dbReference>
<evidence type="ECO:0000259" key="6">
    <source>
        <dbReference type="SMART" id="SM00829"/>
    </source>
</evidence>
<keyword evidence="4" id="KW-0521">NADP</keyword>
<dbReference type="Gene3D" id="3.40.50.720">
    <property type="entry name" value="NAD(P)-binding Rossmann-like Domain"/>
    <property type="match status" value="1"/>
</dbReference>
<dbReference type="EMBL" id="FMZC01000001">
    <property type="protein sequence ID" value="SDC23707.1"/>
    <property type="molecule type" value="Genomic_DNA"/>
</dbReference>
<dbReference type="InterPro" id="IPR020843">
    <property type="entry name" value="ER"/>
</dbReference>
<dbReference type="InterPro" id="IPR051603">
    <property type="entry name" value="Zinc-ADH_QOR/CCCR"/>
</dbReference>
<keyword evidence="3" id="KW-0963">Cytoplasm</keyword>
<dbReference type="InterPro" id="IPR002364">
    <property type="entry name" value="Quin_OxRdtase/zeta-crystal_CS"/>
</dbReference>
<keyword evidence="8" id="KW-1185">Reference proteome</keyword>
<dbReference type="Proteomes" id="UP000198781">
    <property type="component" value="Unassembled WGS sequence"/>
</dbReference>
<name>A0A1G6JYA6_9BURK</name>
<evidence type="ECO:0000256" key="2">
    <source>
        <dbReference type="ARBA" id="ARBA00011881"/>
    </source>
</evidence>
<dbReference type="Gene3D" id="3.90.180.10">
    <property type="entry name" value="Medium-chain alcohol dehydrogenases, catalytic domain"/>
    <property type="match status" value="1"/>
</dbReference>
<comment type="subcellular location">
    <subcellularLocation>
        <location evidence="1">Cytoplasm</location>
    </subcellularLocation>
</comment>
<proteinExistence type="predicted"/>
<dbReference type="InterPro" id="IPR013154">
    <property type="entry name" value="ADH-like_N"/>
</dbReference>
<feature type="domain" description="Enoyl reductase (ER)" evidence="6">
    <location>
        <begin position="53"/>
        <end position="343"/>
    </location>
</feature>
<dbReference type="GO" id="GO:0008270">
    <property type="term" value="F:zinc ion binding"/>
    <property type="evidence" value="ECO:0007669"/>
    <property type="project" value="InterPro"/>
</dbReference>
<dbReference type="SMART" id="SM00829">
    <property type="entry name" value="PKS_ER"/>
    <property type="match status" value="1"/>
</dbReference>
<dbReference type="PANTHER" id="PTHR44154:SF1">
    <property type="entry name" value="QUINONE OXIDOREDUCTASE"/>
    <property type="match status" value="1"/>
</dbReference>
<dbReference type="SUPFAM" id="SSF51735">
    <property type="entry name" value="NAD(P)-binding Rossmann-fold domains"/>
    <property type="match status" value="1"/>
</dbReference>
<dbReference type="RefSeq" id="WP_217640123.1">
    <property type="nucleotide sequence ID" value="NZ_FMZC01000001.1"/>
</dbReference>
<organism evidence="7 8">
    <name type="scientific">Paracidovorax valerianellae</name>
    <dbReference type="NCBI Taxonomy" id="187868"/>
    <lineage>
        <taxon>Bacteria</taxon>
        <taxon>Pseudomonadati</taxon>
        <taxon>Pseudomonadota</taxon>
        <taxon>Betaproteobacteria</taxon>
        <taxon>Burkholderiales</taxon>
        <taxon>Comamonadaceae</taxon>
        <taxon>Paracidovorax</taxon>
    </lineage>
</organism>
<sequence length="346" mass="35620">MSRFLGLCTIHEPPNNRAVGKKGRQPARFTARSLHDTNDKERTMKAVRFHQYGGPEVLTIEDIAKPTPGPGQVRIAVKAAGINPIDWKLRAGYMHAMMPIAMPAGSGFDAAGIVDAVGEGVSGVAVGDAVFGKGIDTMAEFAILQEWTTKPPGLSFEEAAGYPVAVETATRILAEVGVKPGETLLVSGGAGGVGSAVIQLAKAAGIRTIGTASASKHDYLRSLGAIPTTYGPGLADRVAALAPQGVQAALDIAGSGVIPELVAITGDASKVLSISDLSAPQHGAKTSFEPMEAVQATKALTSAATLFTAGAFTLTVEQTFPLDRIAAAHELSAKGHVTGRLVITMH</sequence>
<dbReference type="PANTHER" id="PTHR44154">
    <property type="entry name" value="QUINONE OXIDOREDUCTASE"/>
    <property type="match status" value="1"/>
</dbReference>
<evidence type="ECO:0000256" key="5">
    <source>
        <dbReference type="ARBA" id="ARBA00022884"/>
    </source>
</evidence>
<dbReference type="InterPro" id="IPR011032">
    <property type="entry name" value="GroES-like_sf"/>
</dbReference>
<keyword evidence="5" id="KW-0694">RNA-binding</keyword>
<dbReference type="STRING" id="187868.SAMN05192589_101513"/>